<organism evidence="2 3">
    <name type="scientific">Alkalicoccus halolimnae</name>
    <dbReference type="NCBI Taxonomy" id="1667239"/>
    <lineage>
        <taxon>Bacteria</taxon>
        <taxon>Bacillati</taxon>
        <taxon>Bacillota</taxon>
        <taxon>Bacilli</taxon>
        <taxon>Bacillales</taxon>
        <taxon>Bacillaceae</taxon>
        <taxon>Alkalicoccus</taxon>
    </lineage>
</organism>
<dbReference type="Gene3D" id="3.40.50.720">
    <property type="entry name" value="NAD(P)-binding Rossmann-like Domain"/>
    <property type="match status" value="1"/>
</dbReference>
<sequence>MKQHAAWGTAGIGKLGTALITQWMKQDLETGLYHPDAEKAKKAAKNLSTKVLKKDDLAKLDYLVLALPADQILPFVKDLKKAGVQLEETVLINMATKQETAELRETYPELQWASVKYIGHAESLRRDGSGLFITEETDEHLRDRFSRIGHVETAAEETAEKVNQLATSQAVLAAIKLEKQMEEEGWNDVYIKHALRSLFPEVIRAYADGKLGRFGQKIVEEMDKK</sequence>
<reference evidence="2 3" key="1">
    <citation type="submission" date="2024-01" db="EMBL/GenBank/DDBJ databases">
        <title>Complete Genome Sequence of Alkalicoccus halolimnae BZ-SZ-XJ29T, a Moderately Halophilic Bacterium Isolated from a Salt Lake.</title>
        <authorList>
            <person name="Zhao B."/>
        </authorList>
    </citation>
    <scope>NUCLEOTIDE SEQUENCE [LARGE SCALE GENOMIC DNA]</scope>
    <source>
        <strain evidence="2 3">BZ-SZ-XJ29</strain>
    </source>
</reference>
<protein>
    <submittedName>
        <fullName evidence="2">NAD(P)-binding domain-containing protein</fullName>
    </submittedName>
</protein>
<dbReference type="EMBL" id="CP144914">
    <property type="protein sequence ID" value="WWD79168.1"/>
    <property type="molecule type" value="Genomic_DNA"/>
</dbReference>
<evidence type="ECO:0000313" key="3">
    <source>
        <dbReference type="Proteomes" id="UP000321816"/>
    </source>
</evidence>
<dbReference type="InterPro" id="IPR036291">
    <property type="entry name" value="NAD(P)-bd_dom_sf"/>
</dbReference>
<evidence type="ECO:0000259" key="1">
    <source>
        <dbReference type="Pfam" id="PF03807"/>
    </source>
</evidence>
<dbReference type="InterPro" id="IPR028939">
    <property type="entry name" value="P5C_Rdtase_cat_N"/>
</dbReference>
<dbReference type="Pfam" id="PF03807">
    <property type="entry name" value="F420_oxidored"/>
    <property type="match status" value="1"/>
</dbReference>
<keyword evidence="3" id="KW-1185">Reference proteome</keyword>
<gene>
    <name evidence="2" type="ORF">FTX54_012160</name>
</gene>
<feature type="domain" description="Pyrroline-5-carboxylate reductase catalytic N-terminal" evidence="1">
    <location>
        <begin position="11"/>
        <end position="93"/>
    </location>
</feature>
<accession>A0A5C7F775</accession>
<dbReference type="AlphaFoldDB" id="A0A5C7F775"/>
<dbReference type="SUPFAM" id="SSF51735">
    <property type="entry name" value="NAD(P)-binding Rossmann-fold domains"/>
    <property type="match status" value="1"/>
</dbReference>
<evidence type="ECO:0000313" key="2">
    <source>
        <dbReference type="EMBL" id="WWD79168.1"/>
    </source>
</evidence>
<dbReference type="KEGG" id="ahal:FTX54_012160"/>
<dbReference type="Proteomes" id="UP000321816">
    <property type="component" value="Chromosome"/>
</dbReference>
<dbReference type="RefSeq" id="WP_147803523.1">
    <property type="nucleotide sequence ID" value="NZ_CP144914.1"/>
</dbReference>
<proteinExistence type="predicted"/>
<dbReference type="OrthoDB" id="2913275at2"/>
<name>A0A5C7F775_9BACI</name>